<dbReference type="CDD" id="cd02440">
    <property type="entry name" value="AdoMet_MTases"/>
    <property type="match status" value="1"/>
</dbReference>
<evidence type="ECO:0000256" key="1">
    <source>
        <dbReference type="ARBA" id="ARBA00007867"/>
    </source>
</evidence>
<proteinExistence type="inferred from homology"/>
<dbReference type="InterPro" id="IPR030373">
    <property type="entry name" value="PABS_CS"/>
</dbReference>
<accession>W0P0A0</accession>
<dbReference type="InterPro" id="IPR035246">
    <property type="entry name" value="Spermidine_synt_N"/>
</dbReference>
<dbReference type="PROSITE" id="PS01330">
    <property type="entry name" value="PABS_1"/>
    <property type="match status" value="1"/>
</dbReference>
<comment type="catalytic activity">
    <reaction evidence="5 8">
        <text>S-adenosyl 3-(methylsulfanyl)propylamine + putrescine = S-methyl-5'-thioadenosine + spermidine + H(+)</text>
        <dbReference type="Rhea" id="RHEA:12721"/>
        <dbReference type="ChEBI" id="CHEBI:15378"/>
        <dbReference type="ChEBI" id="CHEBI:17509"/>
        <dbReference type="ChEBI" id="CHEBI:57443"/>
        <dbReference type="ChEBI" id="CHEBI:57834"/>
        <dbReference type="ChEBI" id="CHEBI:326268"/>
        <dbReference type="EC" id="2.5.1.16"/>
    </reaction>
</comment>
<evidence type="ECO:0000256" key="6">
    <source>
        <dbReference type="PROSITE-ProRule" id="PRU00354"/>
    </source>
</evidence>
<dbReference type="RefSeq" id="WP_025368853.1">
    <property type="nucleotide sequence ID" value="NZ_CP002697.1"/>
</dbReference>
<dbReference type="Pfam" id="PF01564">
    <property type="entry name" value="Spermine_synth"/>
    <property type="match status" value="1"/>
</dbReference>
<dbReference type="GO" id="GO:0004766">
    <property type="term" value="F:spermidine synthase activity"/>
    <property type="evidence" value="ECO:0007669"/>
    <property type="project" value="UniProtKB-UniRule"/>
</dbReference>
<dbReference type="NCBIfam" id="TIGR00417">
    <property type="entry name" value="speE"/>
    <property type="match status" value="1"/>
</dbReference>
<evidence type="ECO:0000256" key="5">
    <source>
        <dbReference type="HAMAP-Rule" id="MF_00198"/>
    </source>
</evidence>
<feature type="active site" description="Proton acceptor" evidence="5 6">
    <location>
        <position position="158"/>
    </location>
</feature>
<dbReference type="Gene3D" id="3.40.50.150">
    <property type="entry name" value="Vaccinia Virus protein VP39"/>
    <property type="match status" value="1"/>
</dbReference>
<comment type="subunit">
    <text evidence="5">Homodimer or homotetramer.</text>
</comment>
<dbReference type="PROSITE" id="PS51006">
    <property type="entry name" value="PABS_2"/>
    <property type="match status" value="1"/>
</dbReference>
<dbReference type="Proteomes" id="UP000019087">
    <property type="component" value="Chromosome"/>
</dbReference>
<comment type="caution">
    <text evidence="5">Lacks conserved residue(s) required for the propagation of feature annotation.</text>
</comment>
<dbReference type="PANTHER" id="PTHR11558">
    <property type="entry name" value="SPERMIDINE/SPERMINE SYNTHASE"/>
    <property type="match status" value="1"/>
</dbReference>
<feature type="binding site" evidence="5">
    <location>
        <position position="108"/>
    </location>
    <ligand>
        <name>S-methyl-5'-thioadenosine</name>
        <dbReference type="ChEBI" id="CHEBI:17509"/>
    </ligand>
</feature>
<dbReference type="Pfam" id="PF17284">
    <property type="entry name" value="Spermine_synt_N"/>
    <property type="match status" value="1"/>
</dbReference>
<gene>
    <name evidence="10" type="primary">spee</name>
    <name evidence="5" type="synonym">speE</name>
    <name evidence="10" type="ORF">BUMPUSDA_CDS00385</name>
</gene>
<dbReference type="InterPro" id="IPR037163">
    <property type="entry name" value="Spermidine_synt_N_sf"/>
</dbReference>
<dbReference type="UniPathway" id="UPA00248">
    <property type="reaction ID" value="UER00314"/>
</dbReference>
<evidence type="ECO:0000313" key="10">
    <source>
        <dbReference type="EMBL" id="AHG60164.1"/>
    </source>
</evidence>
<dbReference type="NCBIfam" id="NF002010">
    <property type="entry name" value="PRK00811.1"/>
    <property type="match status" value="1"/>
</dbReference>
<dbReference type="HOGENOM" id="CLU_048199_1_0_6"/>
<evidence type="ECO:0000256" key="4">
    <source>
        <dbReference type="ARBA" id="ARBA00023115"/>
    </source>
</evidence>
<dbReference type="InterPro" id="IPR030374">
    <property type="entry name" value="PABS"/>
</dbReference>
<feature type="binding site" evidence="5">
    <location>
        <position position="64"/>
    </location>
    <ligand>
        <name>spermidine</name>
        <dbReference type="ChEBI" id="CHEBI:57834"/>
    </ligand>
</feature>
<comment type="pathway">
    <text evidence="5">Amine and polyamine biosynthesis; spermidine biosynthesis; spermidine from putrescine: step 1/1.</text>
</comment>
<evidence type="ECO:0000256" key="7">
    <source>
        <dbReference type="RuleBase" id="RU003836"/>
    </source>
</evidence>
<evidence type="ECO:0000256" key="8">
    <source>
        <dbReference type="RuleBase" id="RU003837"/>
    </source>
</evidence>
<keyword evidence="2 5" id="KW-0808">Transferase</keyword>
<feature type="binding site" evidence="5">
    <location>
        <begin position="140"/>
        <end position="141"/>
    </location>
    <ligand>
        <name>S-methyl-5'-thioadenosine</name>
        <dbReference type="ChEBI" id="CHEBI:17509"/>
    </ligand>
</feature>
<dbReference type="GO" id="GO:0008295">
    <property type="term" value="P:spermidine biosynthetic process"/>
    <property type="evidence" value="ECO:0007669"/>
    <property type="project" value="UniProtKB-UniRule"/>
</dbReference>
<keyword evidence="3 5" id="KW-0745">Spermidine biosynthesis</keyword>
<dbReference type="SUPFAM" id="SSF53335">
    <property type="entry name" value="S-adenosyl-L-methionine-dependent methyltransferases"/>
    <property type="match status" value="1"/>
</dbReference>
<evidence type="ECO:0000313" key="11">
    <source>
        <dbReference type="Proteomes" id="UP000019087"/>
    </source>
</evidence>
<feature type="binding site" evidence="5">
    <location>
        <begin position="158"/>
        <end position="161"/>
    </location>
    <ligand>
        <name>spermidine</name>
        <dbReference type="ChEBI" id="CHEBI:57834"/>
    </ligand>
</feature>
<name>W0P0A0_BUCMP</name>
<dbReference type="PANTHER" id="PTHR11558:SF11">
    <property type="entry name" value="SPERMIDINE SYNTHASE"/>
    <property type="match status" value="1"/>
</dbReference>
<protein>
    <recommendedName>
        <fullName evidence="5">Polyamine aminopropyltransferase</fullName>
    </recommendedName>
    <alternativeName>
        <fullName evidence="5">Putrescine aminopropyltransferase</fullName>
        <shortName evidence="5">PAPT</shortName>
    </alternativeName>
    <alternativeName>
        <fullName evidence="5">Spermidine synthase</fullName>
        <shortName evidence="5">SPDS</shortName>
        <shortName evidence="5">SPDSY</shortName>
        <ecNumber evidence="5">2.5.1.16</ecNumber>
    </alternativeName>
</protein>
<dbReference type="Gene3D" id="2.30.140.10">
    <property type="entry name" value="Spermidine synthase, tetramerisation domain"/>
    <property type="match status" value="1"/>
</dbReference>
<dbReference type="GO" id="GO:0005829">
    <property type="term" value="C:cytosol"/>
    <property type="evidence" value="ECO:0007669"/>
    <property type="project" value="TreeGrafter"/>
</dbReference>
<evidence type="ECO:0000259" key="9">
    <source>
        <dbReference type="PROSITE" id="PS51006"/>
    </source>
</evidence>
<dbReference type="InterPro" id="IPR001045">
    <property type="entry name" value="Spermi_synthase"/>
</dbReference>
<dbReference type="AlphaFoldDB" id="W0P0A0"/>
<keyword evidence="4 5" id="KW-0620">Polyamine biosynthesis</keyword>
<dbReference type="EC" id="2.5.1.16" evidence="5"/>
<dbReference type="PATRIC" id="fig|1009856.3.peg.201"/>
<evidence type="ECO:0000256" key="2">
    <source>
        <dbReference type="ARBA" id="ARBA00022679"/>
    </source>
</evidence>
<dbReference type="EMBL" id="CP002697">
    <property type="protein sequence ID" value="AHG60164.1"/>
    <property type="molecule type" value="Genomic_DNA"/>
</dbReference>
<feature type="binding site" evidence="5">
    <location>
        <position position="88"/>
    </location>
    <ligand>
        <name>spermidine</name>
        <dbReference type="ChEBI" id="CHEBI:57834"/>
    </ligand>
</feature>
<feature type="domain" description="PABS" evidence="9">
    <location>
        <begin position="5"/>
        <end position="238"/>
    </location>
</feature>
<comment type="similarity">
    <text evidence="1 5 7">Belongs to the spermidine/spermine synthase family.</text>
</comment>
<sequence length="286" mass="33551">MADQKTWNEKLYCHIGQYFLIDKLLYKKKTKYHQVIIFENSIFGKVMAIDDIVQTTEKDEFIYHEMLTHVPIFAHGLVENVLIIGGGDGGILREVCKHKNIKHITMVEIDSNIIRLCQEYFPLHNNKAYQDSRLELIIDDAFNFTKTTKEKFDLIISDSTDPINHGKNLFRSEFYFNCKNCLNENGVFVAQNGVFFLQKQETILTYKNLKKYFHDVKFYQATIPSYYGGIMMFAWGTNNIELYKNSLENLKSRIKYTKLAFNYYNAKIHISSFCLPQYILNALDKS</sequence>
<evidence type="ECO:0000256" key="3">
    <source>
        <dbReference type="ARBA" id="ARBA00023066"/>
    </source>
</evidence>
<dbReference type="HAMAP" id="MF_00198">
    <property type="entry name" value="Spermidine_synth"/>
    <property type="match status" value="1"/>
</dbReference>
<organism evidence="10 11">
    <name type="scientific">Buchnera aphidicola str. USDA</name>
    <name type="common">Myzus persicae</name>
    <dbReference type="NCBI Taxonomy" id="1009856"/>
    <lineage>
        <taxon>Bacteria</taxon>
        <taxon>Pseudomonadati</taxon>
        <taxon>Pseudomonadota</taxon>
        <taxon>Gammaproteobacteria</taxon>
        <taxon>Enterobacterales</taxon>
        <taxon>Erwiniaceae</taxon>
        <taxon>Buchnera</taxon>
    </lineage>
</organism>
<reference evidence="10 11" key="1">
    <citation type="journal article" date="2013" name="BMC Genomics">
        <title>Comparative analysis of genome sequences from four strains of the Buchnera aphidicola Mp endosymbion of the green peach aphid, Myzus persicae.</title>
        <authorList>
            <person name="Jiang Z."/>
            <person name="Jones D.H."/>
            <person name="Khuri S."/>
            <person name="Tsinoremas N.F."/>
            <person name="Wyss T."/>
            <person name="Jander G."/>
            <person name="Wilson A.C."/>
        </authorList>
    </citation>
    <scope>NUCLEOTIDE SEQUENCE [LARGE SCALE GENOMIC DNA]</scope>
    <source>
        <strain evidence="11">str. USDA (Myzus persicae)</strain>
    </source>
</reference>
<dbReference type="InterPro" id="IPR029063">
    <property type="entry name" value="SAM-dependent_MTases_sf"/>
</dbReference>
<dbReference type="KEGG" id="bapu:BUMPUSDA_CDS00385"/>
<comment type="function">
    <text evidence="5">Catalyzes the irreversible transfer of a propylamine group from the amino donor S-adenosylmethioninamine (decarboxy-AdoMet) to putrescine (1,4-diaminobutane) to yield spermidine.</text>
</comment>